<dbReference type="Pfam" id="PF13837">
    <property type="entry name" value="Myb_DNA-bind_4"/>
    <property type="match status" value="2"/>
</dbReference>
<proteinExistence type="predicted"/>
<dbReference type="Gene3D" id="1.10.10.60">
    <property type="entry name" value="Homeodomain-like"/>
    <property type="match status" value="2"/>
</dbReference>
<feature type="domain" description="Myb/SANT-like DNA-binding" evidence="2">
    <location>
        <begin position="75"/>
        <end position="168"/>
    </location>
</feature>
<dbReference type="AlphaFoldDB" id="A0A0D2S3V8"/>
<sequence>MEGNPVSDDNLIQGDGSFQVHEGLNPQFYQFQDVMKEIGKSCDDNWNNFDEEGGGGCDGCCDGGCKGKGEFLWRRVKWTVQMVKLLINAVCYIDEDASSDCQGGIKRKPSMSHKIGKWTCVSKLMVERGYRVSPQQCEDKFNDLNKRYKRLNDVLGKGTSCKVVEKPEHLDVMDVSDKVKEEVKKILSSKNLFYEEMCLYHTGNRLYLPQDPKLQCSLQSRQYNGDNEFEKELHDAEPDDVFHKGNDVSLNGMEYGKSSAYGLQEQWMAFRLLELQKLKLQIQVQKLELEKKRFKWRRTNWNQDKDLDKTRLENECMKLANELLAFELGTRKGVVSETDVTKDLLGLFTVVNIVTSCFLKQYVMVFCFICFQAITNFEHKPVVSCVFCVTCMFCKPSAGGNMLQEWEYGCLGLQGSIQPQNEQQPCTSKLPSAFGSVENERREVTVIEDDVTNYAIQCMREHNEAGKNEDGPPWQRMKWTGKMVKLLITILSYIGEDPSTDCAGNQIKVSSLLRKLGKWKCVSKVMLERGYIVSPQQCEDKFNNLNKTYRRLNDLLGRGTSCKVVENPKLLDIINVSEKGKEDVRKLLMSKHLFFEEMCSYHNGNRLYLPHDPDLLQSLLFILKNEDDYELLDSNQPVPDKKAGVTAKDNEDFAEFSAKWLELISENGIAPSGSNQTLNAQGDATEYNGANSGFSAEISTLWFKPMNDNEVVGPTSSLKPSCFNQIPDTEDNEADGSQWMTRRAYQLEKQKLRLKSKVLDLEKQRLKWRRRSWKQDMELEKMRLVNKCLKHGNECIALQLKGKKIGS</sequence>
<name>A0A0D2S3V8_GOSRA</name>
<feature type="domain" description="Myb/SANT-like DNA-binding" evidence="2">
    <location>
        <begin position="476"/>
        <end position="566"/>
    </location>
</feature>
<protein>
    <recommendedName>
        <fullName evidence="2">Myb/SANT-like DNA-binding domain-containing protein</fullName>
    </recommendedName>
</protein>
<dbReference type="Proteomes" id="UP000032304">
    <property type="component" value="Chromosome 12"/>
</dbReference>
<evidence type="ECO:0000313" key="3">
    <source>
        <dbReference type="EMBL" id="KJB77827.1"/>
    </source>
</evidence>
<keyword evidence="1" id="KW-0175">Coiled coil</keyword>
<organism evidence="3 4">
    <name type="scientific">Gossypium raimondii</name>
    <name type="common">Peruvian cotton</name>
    <name type="synonym">Gossypium klotzschianum subsp. raimondii</name>
    <dbReference type="NCBI Taxonomy" id="29730"/>
    <lineage>
        <taxon>Eukaryota</taxon>
        <taxon>Viridiplantae</taxon>
        <taxon>Streptophyta</taxon>
        <taxon>Embryophyta</taxon>
        <taxon>Tracheophyta</taxon>
        <taxon>Spermatophyta</taxon>
        <taxon>Magnoliopsida</taxon>
        <taxon>eudicotyledons</taxon>
        <taxon>Gunneridae</taxon>
        <taxon>Pentapetalae</taxon>
        <taxon>rosids</taxon>
        <taxon>malvids</taxon>
        <taxon>Malvales</taxon>
        <taxon>Malvaceae</taxon>
        <taxon>Malvoideae</taxon>
        <taxon>Gossypium</taxon>
    </lineage>
</organism>
<evidence type="ECO:0000313" key="4">
    <source>
        <dbReference type="Proteomes" id="UP000032304"/>
    </source>
</evidence>
<dbReference type="Gramene" id="KJB77827">
    <property type="protein sequence ID" value="KJB77827"/>
    <property type="gene ID" value="B456_012G159500"/>
</dbReference>
<dbReference type="PANTHER" id="PTHR46327:SF5">
    <property type="entry name" value="MYB_SANT-LIKE DNA-BINDING DOMAIN-CONTAINING PROTEIN"/>
    <property type="match status" value="1"/>
</dbReference>
<reference evidence="3 4" key="1">
    <citation type="journal article" date="2012" name="Nature">
        <title>Repeated polyploidization of Gossypium genomes and the evolution of spinnable cotton fibres.</title>
        <authorList>
            <person name="Paterson A.H."/>
            <person name="Wendel J.F."/>
            <person name="Gundlach H."/>
            <person name="Guo H."/>
            <person name="Jenkins J."/>
            <person name="Jin D."/>
            <person name="Llewellyn D."/>
            <person name="Showmaker K.C."/>
            <person name="Shu S."/>
            <person name="Udall J."/>
            <person name="Yoo M.J."/>
            <person name="Byers R."/>
            <person name="Chen W."/>
            <person name="Doron-Faigenboim A."/>
            <person name="Duke M.V."/>
            <person name="Gong L."/>
            <person name="Grimwood J."/>
            <person name="Grover C."/>
            <person name="Grupp K."/>
            <person name="Hu G."/>
            <person name="Lee T.H."/>
            <person name="Li J."/>
            <person name="Lin L."/>
            <person name="Liu T."/>
            <person name="Marler B.S."/>
            <person name="Page J.T."/>
            <person name="Roberts A.W."/>
            <person name="Romanel E."/>
            <person name="Sanders W.S."/>
            <person name="Szadkowski E."/>
            <person name="Tan X."/>
            <person name="Tang H."/>
            <person name="Xu C."/>
            <person name="Wang J."/>
            <person name="Wang Z."/>
            <person name="Zhang D."/>
            <person name="Zhang L."/>
            <person name="Ashrafi H."/>
            <person name="Bedon F."/>
            <person name="Bowers J.E."/>
            <person name="Brubaker C.L."/>
            <person name="Chee P.W."/>
            <person name="Das S."/>
            <person name="Gingle A.R."/>
            <person name="Haigler C.H."/>
            <person name="Harker D."/>
            <person name="Hoffmann L.V."/>
            <person name="Hovav R."/>
            <person name="Jones D.C."/>
            <person name="Lemke C."/>
            <person name="Mansoor S."/>
            <person name="ur Rahman M."/>
            <person name="Rainville L.N."/>
            <person name="Rambani A."/>
            <person name="Reddy U.K."/>
            <person name="Rong J.K."/>
            <person name="Saranga Y."/>
            <person name="Scheffler B.E."/>
            <person name="Scheffler J.A."/>
            <person name="Stelly D.M."/>
            <person name="Triplett B.A."/>
            <person name="Van Deynze A."/>
            <person name="Vaslin M.F."/>
            <person name="Waghmare V.N."/>
            <person name="Walford S.A."/>
            <person name="Wright R.J."/>
            <person name="Zaki E.A."/>
            <person name="Zhang T."/>
            <person name="Dennis E.S."/>
            <person name="Mayer K.F."/>
            <person name="Peterson D.G."/>
            <person name="Rokhsar D.S."/>
            <person name="Wang X."/>
            <person name="Schmutz J."/>
        </authorList>
    </citation>
    <scope>NUCLEOTIDE SEQUENCE [LARGE SCALE GENOMIC DNA]</scope>
</reference>
<dbReference type="EMBL" id="CM001751">
    <property type="protein sequence ID" value="KJB77827.1"/>
    <property type="molecule type" value="Genomic_DNA"/>
</dbReference>
<feature type="coiled-coil region" evidence="1">
    <location>
        <begin position="270"/>
        <end position="322"/>
    </location>
</feature>
<dbReference type="PANTHER" id="PTHR46327">
    <property type="entry name" value="F16F4.11 PROTEIN-RELATED"/>
    <property type="match status" value="1"/>
</dbReference>
<dbReference type="OMA" id="MREHNEA"/>
<dbReference type="InterPro" id="IPR044822">
    <property type="entry name" value="Myb_DNA-bind_4"/>
</dbReference>
<gene>
    <name evidence="3" type="ORF">B456_012G159500</name>
</gene>
<dbReference type="STRING" id="29730.A0A0D2S3V8"/>
<keyword evidence="4" id="KW-1185">Reference proteome</keyword>
<evidence type="ECO:0000256" key="1">
    <source>
        <dbReference type="SAM" id="Coils"/>
    </source>
</evidence>
<dbReference type="eggNOG" id="ENOG502QZMJ">
    <property type="taxonomic scope" value="Eukaryota"/>
</dbReference>
<evidence type="ECO:0000259" key="2">
    <source>
        <dbReference type="Pfam" id="PF13837"/>
    </source>
</evidence>
<accession>A0A0D2S3V8</accession>